<dbReference type="InterPro" id="IPR029033">
    <property type="entry name" value="His_PPase_superfam"/>
</dbReference>
<protein>
    <submittedName>
        <fullName evidence="4">Phosphoglycerate mutase family protein</fullName>
    </submittedName>
</protein>
<name>A0A0F4LTE4_9LACO</name>
<organism evidence="4 5">
    <name type="scientific">Bombilactobacillus mellifer</name>
    <dbReference type="NCBI Taxonomy" id="1218492"/>
    <lineage>
        <taxon>Bacteria</taxon>
        <taxon>Bacillati</taxon>
        <taxon>Bacillota</taxon>
        <taxon>Bacilli</taxon>
        <taxon>Lactobacillales</taxon>
        <taxon>Lactobacillaceae</taxon>
        <taxon>Bombilactobacillus</taxon>
    </lineage>
</organism>
<dbReference type="InterPro" id="IPR013078">
    <property type="entry name" value="His_Pase_superF_clade-1"/>
</dbReference>
<dbReference type="SMART" id="SM00855">
    <property type="entry name" value="PGAM"/>
    <property type="match status" value="1"/>
</dbReference>
<feature type="binding site" evidence="2">
    <location>
        <position position="59"/>
    </location>
    <ligand>
        <name>substrate</name>
    </ligand>
</feature>
<dbReference type="HOGENOM" id="CLU_033323_9_0_9"/>
<dbReference type="Proteomes" id="UP000033558">
    <property type="component" value="Unassembled WGS sequence"/>
</dbReference>
<dbReference type="AlphaFoldDB" id="A0A0F4LTE4"/>
<dbReference type="Pfam" id="PF00300">
    <property type="entry name" value="His_Phos_1"/>
    <property type="match status" value="1"/>
</dbReference>
<dbReference type="InterPro" id="IPR050275">
    <property type="entry name" value="PGM_Phosphatase"/>
</dbReference>
<proteinExistence type="predicted"/>
<evidence type="ECO:0000256" key="1">
    <source>
        <dbReference type="PIRSR" id="PIRSR613078-1"/>
    </source>
</evidence>
<accession>A0A0F4LTE4</accession>
<dbReference type="SUPFAM" id="SSF53254">
    <property type="entry name" value="Phosphoglycerate mutase-like"/>
    <property type="match status" value="1"/>
</dbReference>
<gene>
    <name evidence="4" type="primary">gpm4</name>
    <name evidence="4" type="ORF">JG30_09430</name>
</gene>
<dbReference type="PANTHER" id="PTHR48100">
    <property type="entry name" value="BROAD-SPECIFICITY PHOSPHATASE YOR283W-RELATED"/>
    <property type="match status" value="1"/>
</dbReference>
<feature type="active site" description="Tele-phosphohistidine intermediate" evidence="1">
    <location>
        <position position="9"/>
    </location>
</feature>
<dbReference type="PANTHER" id="PTHR48100:SF1">
    <property type="entry name" value="HISTIDINE PHOSPHATASE FAMILY PROTEIN-RELATED"/>
    <property type="match status" value="1"/>
</dbReference>
<feature type="site" description="Transition state stabilizer" evidence="3">
    <location>
        <position position="157"/>
    </location>
</feature>
<evidence type="ECO:0000313" key="4">
    <source>
        <dbReference type="EMBL" id="KJY61890.1"/>
    </source>
</evidence>
<evidence type="ECO:0000256" key="3">
    <source>
        <dbReference type="PIRSR" id="PIRSR613078-3"/>
    </source>
</evidence>
<sequence>MTRFYFVRHGKTQWNLEGRYQGAHGDSPLLATSFQDIKLLAQRLQGINIDHIYTSPLPRAALTAQALDYELGNKIPLTKIADLKEFDLGILEGEKFVTVEQKYPHLIWAFRHDPSQYQAQLVQGESFAEVIQRTTKFVVDLARQDADNRLTLLIVSHGGCLTAMIKSLIGVPLHLLRQDGGLSNTSLTTVDTYDQGKTFHLIQWNDTSFLQRHLNKSDTV</sequence>
<dbReference type="PATRIC" id="fig|1218492.5.peg.1083"/>
<dbReference type="OrthoDB" id="9782128at2"/>
<evidence type="ECO:0000313" key="5">
    <source>
        <dbReference type="Proteomes" id="UP000033558"/>
    </source>
</evidence>
<dbReference type="RefSeq" id="WP_046316619.1">
    <property type="nucleotide sequence ID" value="NZ_JAMBKR010000001.1"/>
</dbReference>
<comment type="caution">
    <text evidence="4">The sequence shown here is derived from an EMBL/GenBank/DDBJ whole genome shotgun (WGS) entry which is preliminary data.</text>
</comment>
<dbReference type="CDD" id="cd07067">
    <property type="entry name" value="HP_PGM_like"/>
    <property type="match status" value="1"/>
</dbReference>
<feature type="active site" description="Proton donor/acceptor" evidence="1">
    <location>
        <position position="85"/>
    </location>
</feature>
<feature type="binding site" evidence="2">
    <location>
        <begin position="8"/>
        <end position="15"/>
    </location>
    <ligand>
        <name>substrate</name>
    </ligand>
</feature>
<dbReference type="STRING" id="1218492.JG30_09430"/>
<reference evidence="4 5" key="1">
    <citation type="submission" date="2015-01" db="EMBL/GenBank/DDBJ databases">
        <title>Comparative genomics of the lactic acid bacteria isolated from the honey bee gut.</title>
        <authorList>
            <person name="Ellegaard K.M."/>
            <person name="Tamarit D."/>
            <person name="Javelind E."/>
            <person name="Olofsson T."/>
            <person name="Andersson S.G."/>
            <person name="Vasquez A."/>
        </authorList>
    </citation>
    <scope>NUCLEOTIDE SEQUENCE [LARGE SCALE GENOMIC DNA]</scope>
    <source>
        <strain evidence="4 5">Bin4</strain>
    </source>
</reference>
<dbReference type="EMBL" id="JXJQ01000008">
    <property type="protein sequence ID" value="KJY61890.1"/>
    <property type="molecule type" value="Genomic_DNA"/>
</dbReference>
<dbReference type="GO" id="GO:0005737">
    <property type="term" value="C:cytoplasm"/>
    <property type="evidence" value="ECO:0007669"/>
    <property type="project" value="TreeGrafter"/>
</dbReference>
<dbReference type="Gene3D" id="3.40.50.1240">
    <property type="entry name" value="Phosphoglycerate mutase-like"/>
    <property type="match status" value="1"/>
</dbReference>
<dbReference type="GO" id="GO:0016791">
    <property type="term" value="F:phosphatase activity"/>
    <property type="evidence" value="ECO:0007669"/>
    <property type="project" value="TreeGrafter"/>
</dbReference>
<keyword evidence="5" id="KW-1185">Reference proteome</keyword>
<evidence type="ECO:0000256" key="2">
    <source>
        <dbReference type="PIRSR" id="PIRSR613078-2"/>
    </source>
</evidence>